<evidence type="ECO:0000313" key="1">
    <source>
        <dbReference type="EMBL" id="ORY66349.1"/>
    </source>
</evidence>
<reference evidence="1 2" key="1">
    <citation type="submission" date="2016-07" db="EMBL/GenBank/DDBJ databases">
        <title>Pervasive Adenine N6-methylation of Active Genes in Fungi.</title>
        <authorList>
            <consortium name="DOE Joint Genome Institute"/>
            <person name="Mondo S.J."/>
            <person name="Dannebaum R.O."/>
            <person name="Kuo R.C."/>
            <person name="Labutti K."/>
            <person name="Haridas S."/>
            <person name="Kuo A."/>
            <person name="Salamov A."/>
            <person name="Ahrendt S.R."/>
            <person name="Lipzen A."/>
            <person name="Sullivan W."/>
            <person name="Andreopoulos W.B."/>
            <person name="Clum A."/>
            <person name="Lindquist E."/>
            <person name="Daum C."/>
            <person name="Ramamoorthy G.K."/>
            <person name="Gryganskyi A."/>
            <person name="Culley D."/>
            <person name="Magnuson J.K."/>
            <person name="James T.Y."/>
            <person name="O'Malley M.A."/>
            <person name="Stajich J.E."/>
            <person name="Spatafora J.W."/>
            <person name="Visel A."/>
            <person name="Grigoriev I.V."/>
        </authorList>
    </citation>
    <scope>NUCLEOTIDE SEQUENCE [LARGE SCALE GENOMIC DNA]</scope>
    <source>
        <strain evidence="1 2">CBS 129021</strain>
    </source>
</reference>
<accession>A0A1Y2E4A6</accession>
<name>A0A1Y2E4A6_9PEZI</name>
<gene>
    <name evidence="1" type="ORF">BCR38DRAFT_177882</name>
</gene>
<evidence type="ECO:0000313" key="2">
    <source>
        <dbReference type="Proteomes" id="UP000193689"/>
    </source>
</evidence>
<dbReference type="GeneID" id="63770120"/>
<dbReference type="InParanoid" id="A0A1Y2E4A6"/>
<organism evidence="1 2">
    <name type="scientific">Pseudomassariella vexata</name>
    <dbReference type="NCBI Taxonomy" id="1141098"/>
    <lineage>
        <taxon>Eukaryota</taxon>
        <taxon>Fungi</taxon>
        <taxon>Dikarya</taxon>
        <taxon>Ascomycota</taxon>
        <taxon>Pezizomycotina</taxon>
        <taxon>Sordariomycetes</taxon>
        <taxon>Xylariomycetidae</taxon>
        <taxon>Amphisphaeriales</taxon>
        <taxon>Pseudomassariaceae</taxon>
        <taxon>Pseudomassariella</taxon>
    </lineage>
</organism>
<protein>
    <submittedName>
        <fullName evidence="1">Uncharacterized protein</fullName>
    </submittedName>
</protein>
<comment type="caution">
    <text evidence="1">The sequence shown here is derived from an EMBL/GenBank/DDBJ whole genome shotgun (WGS) entry which is preliminary data.</text>
</comment>
<keyword evidence="2" id="KW-1185">Reference proteome</keyword>
<sequence length="112" mass="12907">MAPALRMTRYTKKKQTIFFFFLVFWSGFKSNLSLENPPYPLLDFSSLLLALVLNLKDEVTEWTSNVNKHDIQIIMLHTGLIAISTGMALKHDASEYHLARTKYRCLSKVLDV</sequence>
<dbReference type="RefSeq" id="XP_040717313.1">
    <property type="nucleotide sequence ID" value="XM_040853908.1"/>
</dbReference>
<dbReference type="EMBL" id="MCFJ01000005">
    <property type="protein sequence ID" value="ORY66349.1"/>
    <property type="molecule type" value="Genomic_DNA"/>
</dbReference>
<proteinExistence type="predicted"/>
<dbReference type="AlphaFoldDB" id="A0A1Y2E4A6"/>
<dbReference type="Proteomes" id="UP000193689">
    <property type="component" value="Unassembled WGS sequence"/>
</dbReference>